<proteinExistence type="predicted"/>
<dbReference type="InterPro" id="IPR009057">
    <property type="entry name" value="Homeodomain-like_sf"/>
</dbReference>
<gene>
    <name evidence="4" type="ORF">AB4875_16225</name>
</gene>
<dbReference type="RefSeq" id="WP_368377158.1">
    <property type="nucleotide sequence ID" value="NZ_JBFRYB010000002.1"/>
</dbReference>
<evidence type="ECO:0000259" key="3">
    <source>
        <dbReference type="Pfam" id="PF16925"/>
    </source>
</evidence>
<keyword evidence="1" id="KW-0805">Transcription regulation</keyword>
<dbReference type="PANTHER" id="PTHR47506:SF10">
    <property type="entry name" value="TRANSCRIPTIONAL REGULATORY PROTEIN"/>
    <property type="match status" value="1"/>
</dbReference>
<dbReference type="SUPFAM" id="SSF48498">
    <property type="entry name" value="Tetracyclin repressor-like, C-terminal domain"/>
    <property type="match status" value="1"/>
</dbReference>
<dbReference type="Gene3D" id="1.10.10.60">
    <property type="entry name" value="Homeodomain-like"/>
    <property type="match status" value="1"/>
</dbReference>
<evidence type="ECO:0000256" key="2">
    <source>
        <dbReference type="ARBA" id="ARBA00023163"/>
    </source>
</evidence>
<comment type="caution">
    <text evidence="4">The sequence shown here is derived from an EMBL/GenBank/DDBJ whole genome shotgun (WGS) entry which is preliminary data.</text>
</comment>
<dbReference type="SUPFAM" id="SSF46689">
    <property type="entry name" value="Homeodomain-like"/>
    <property type="match status" value="1"/>
</dbReference>
<dbReference type="PANTHER" id="PTHR47506">
    <property type="entry name" value="TRANSCRIPTIONAL REGULATORY PROTEIN"/>
    <property type="match status" value="1"/>
</dbReference>
<feature type="domain" description="Tetracyclin repressor-like C-terminal" evidence="3">
    <location>
        <begin position="80"/>
        <end position="185"/>
    </location>
</feature>
<protein>
    <submittedName>
        <fullName evidence="4">TetR/AcrR family transcriptional regulator</fullName>
    </submittedName>
</protein>
<keyword evidence="5" id="KW-1185">Reference proteome</keyword>
<reference evidence="4 5" key="1">
    <citation type="journal article" date="2011" name="Int. J. Syst. Evol. Microbiol.">
        <title>Zhongshania antarctica gen. nov., sp. nov. and Zhongshania guokunii sp. nov., gammaproteobacteria respectively isolated from coastal attached (fast) ice and surface seawater of the Antarctic.</title>
        <authorList>
            <person name="Li H.J."/>
            <person name="Zhang X.Y."/>
            <person name="Chen C.X."/>
            <person name="Zhang Y.J."/>
            <person name="Gao Z.M."/>
            <person name="Yu Y."/>
            <person name="Chen X.L."/>
            <person name="Chen B."/>
            <person name="Zhang Y.Z."/>
        </authorList>
    </citation>
    <scope>NUCLEOTIDE SEQUENCE [LARGE SCALE GENOMIC DNA]</scope>
    <source>
        <strain evidence="4 5">R06B22</strain>
    </source>
</reference>
<dbReference type="InterPro" id="IPR011075">
    <property type="entry name" value="TetR_C"/>
</dbReference>
<dbReference type="Gene3D" id="1.10.357.10">
    <property type="entry name" value="Tetracycline Repressor, domain 2"/>
    <property type="match status" value="1"/>
</dbReference>
<organism evidence="4 5">
    <name type="scientific">Zhongshania arctica</name>
    <dbReference type="NCBI Taxonomy" id="3238302"/>
    <lineage>
        <taxon>Bacteria</taxon>
        <taxon>Pseudomonadati</taxon>
        <taxon>Pseudomonadota</taxon>
        <taxon>Gammaproteobacteria</taxon>
        <taxon>Cellvibrionales</taxon>
        <taxon>Spongiibacteraceae</taxon>
        <taxon>Zhongshania</taxon>
    </lineage>
</organism>
<dbReference type="Pfam" id="PF16925">
    <property type="entry name" value="TetR_C_13"/>
    <property type="match status" value="1"/>
</dbReference>
<keyword evidence="2" id="KW-0804">Transcription</keyword>
<dbReference type="Proteomes" id="UP001557484">
    <property type="component" value="Unassembled WGS sequence"/>
</dbReference>
<evidence type="ECO:0000313" key="5">
    <source>
        <dbReference type="Proteomes" id="UP001557484"/>
    </source>
</evidence>
<sequence>MARARKVDIGTARALALSAFWSHGYQSLGVRKLEELTGINRFMLQTEFGGKQGLFLETIDAYISQWDETYLIQIRAGNIDQIVHFFNLRASNATAPEANNGCLMINTLCEGQIEDSDIKDRVFKFMSLMRSSLRQALCNERSQGGLKKSVDIDEASEMLANALIGMNVTIKLHGKNEAAQAAATQLCKTVLSWRKKG</sequence>
<evidence type="ECO:0000313" key="4">
    <source>
        <dbReference type="EMBL" id="MEX1667044.1"/>
    </source>
</evidence>
<name>A0ABV3U249_9GAMM</name>
<dbReference type="InterPro" id="IPR036271">
    <property type="entry name" value="Tet_transcr_reg_TetR-rel_C_sf"/>
</dbReference>
<dbReference type="EMBL" id="JBFRYB010000002">
    <property type="protein sequence ID" value="MEX1667044.1"/>
    <property type="molecule type" value="Genomic_DNA"/>
</dbReference>
<accession>A0ABV3U249</accession>
<evidence type="ECO:0000256" key="1">
    <source>
        <dbReference type="ARBA" id="ARBA00023015"/>
    </source>
</evidence>